<dbReference type="Gene3D" id="1.10.10.60">
    <property type="entry name" value="Homeodomain-like"/>
    <property type="match status" value="1"/>
</dbReference>
<name>Q2N632_ERYLH</name>
<evidence type="ECO:0000259" key="4">
    <source>
        <dbReference type="PROSITE" id="PS01124"/>
    </source>
</evidence>
<dbReference type="PANTHER" id="PTHR46796">
    <property type="entry name" value="HTH-TYPE TRANSCRIPTIONAL ACTIVATOR RHAS-RELATED"/>
    <property type="match status" value="1"/>
</dbReference>
<dbReference type="InterPro" id="IPR050204">
    <property type="entry name" value="AraC_XylS_family_regulators"/>
</dbReference>
<organism evidence="5 6">
    <name type="scientific">Erythrobacter litoralis (strain HTCC2594)</name>
    <dbReference type="NCBI Taxonomy" id="314225"/>
    <lineage>
        <taxon>Bacteria</taxon>
        <taxon>Pseudomonadati</taxon>
        <taxon>Pseudomonadota</taxon>
        <taxon>Alphaproteobacteria</taxon>
        <taxon>Sphingomonadales</taxon>
        <taxon>Erythrobacteraceae</taxon>
        <taxon>Erythrobacter/Porphyrobacter group</taxon>
        <taxon>Erythrobacter</taxon>
    </lineage>
</organism>
<keyword evidence="1" id="KW-0805">Transcription regulation</keyword>
<reference evidence="6" key="1">
    <citation type="journal article" date="2009" name="J. Bacteriol.">
        <title>Complete genome sequence of Erythrobacter litoralis HTCC2594.</title>
        <authorList>
            <person name="Oh H.M."/>
            <person name="Giovannoni S.J."/>
            <person name="Ferriera S."/>
            <person name="Johnson J."/>
            <person name="Cho J.C."/>
        </authorList>
    </citation>
    <scope>NUCLEOTIDE SEQUENCE [LARGE SCALE GENOMIC DNA]</scope>
    <source>
        <strain evidence="6">HTCC2594</strain>
    </source>
</reference>
<dbReference type="EMBL" id="CP000157">
    <property type="protein sequence ID" value="ABC64859.1"/>
    <property type="molecule type" value="Genomic_DNA"/>
</dbReference>
<evidence type="ECO:0000313" key="6">
    <source>
        <dbReference type="Proteomes" id="UP000008808"/>
    </source>
</evidence>
<dbReference type="GO" id="GO:0043565">
    <property type="term" value="F:sequence-specific DNA binding"/>
    <property type="evidence" value="ECO:0007669"/>
    <property type="project" value="InterPro"/>
</dbReference>
<dbReference type="SMART" id="SM00342">
    <property type="entry name" value="HTH_ARAC"/>
    <property type="match status" value="1"/>
</dbReference>
<sequence length="297" mass="33191">MRTVEQDAPAIRIRFVMPGPELAPFVTTLYHMHIGTGVTGPLEDWLHPEWGNMRFNDGDVLQAGVGEEPLRKVPRVVMTGPTSLCTRFRVRPGRFWGVGLLPLGWATFCDGDAAAYRDRFCDGQADPAFTALAAVGDGLLDKEPDVEREAAVLQERLRGLLVRKVAGEDRIRKVNTALVDPEVTNVADLADHTAMTTRTLERLCGRVFGFPPKLLLRRQRFLRSLARYMMDPSMSWIDSLDCSYHDQAHFVRDFHRFMTMSPSAYAALEHPILMAAMRGRMEAAGQAMQALHEPASA</sequence>
<dbReference type="RefSeq" id="WP_011415681.1">
    <property type="nucleotide sequence ID" value="NC_007722.1"/>
</dbReference>
<dbReference type="Pfam" id="PF12833">
    <property type="entry name" value="HTH_18"/>
    <property type="match status" value="1"/>
</dbReference>
<dbReference type="HOGENOM" id="CLU_066193_2_0_5"/>
<dbReference type="KEGG" id="eli:ELI_13835"/>
<proteinExistence type="predicted"/>
<protein>
    <recommendedName>
        <fullName evidence="4">HTH araC/xylS-type domain-containing protein</fullName>
    </recommendedName>
</protein>
<keyword evidence="2" id="KW-0238">DNA-binding</keyword>
<dbReference type="Proteomes" id="UP000008808">
    <property type="component" value="Chromosome"/>
</dbReference>
<evidence type="ECO:0000256" key="2">
    <source>
        <dbReference type="ARBA" id="ARBA00023125"/>
    </source>
</evidence>
<evidence type="ECO:0000256" key="1">
    <source>
        <dbReference type="ARBA" id="ARBA00023015"/>
    </source>
</evidence>
<evidence type="ECO:0000313" key="5">
    <source>
        <dbReference type="EMBL" id="ABC64859.1"/>
    </source>
</evidence>
<evidence type="ECO:0000256" key="3">
    <source>
        <dbReference type="ARBA" id="ARBA00023163"/>
    </source>
</evidence>
<dbReference type="eggNOG" id="COG2207">
    <property type="taxonomic scope" value="Bacteria"/>
</dbReference>
<dbReference type="InterPro" id="IPR018060">
    <property type="entry name" value="HTH_AraC"/>
</dbReference>
<dbReference type="PROSITE" id="PS01124">
    <property type="entry name" value="HTH_ARAC_FAMILY_2"/>
    <property type="match status" value="1"/>
</dbReference>
<keyword evidence="6" id="KW-1185">Reference proteome</keyword>
<dbReference type="STRING" id="314225.ELI_13835"/>
<dbReference type="AlphaFoldDB" id="Q2N632"/>
<feature type="domain" description="HTH araC/xylS-type" evidence="4">
    <location>
        <begin position="168"/>
        <end position="268"/>
    </location>
</feature>
<accession>Q2N632</accession>
<keyword evidence="3" id="KW-0804">Transcription</keyword>
<gene>
    <name evidence="5" type="ordered locus">ELI_13835</name>
</gene>
<dbReference type="GO" id="GO:0003700">
    <property type="term" value="F:DNA-binding transcription factor activity"/>
    <property type="evidence" value="ECO:0007669"/>
    <property type="project" value="InterPro"/>
</dbReference>